<evidence type="ECO:0000256" key="2">
    <source>
        <dbReference type="ARBA" id="ARBA00009142"/>
    </source>
</evidence>
<keyword evidence="10" id="KW-1185">Reference proteome</keyword>
<feature type="transmembrane region" description="Helical" evidence="8">
    <location>
        <begin position="184"/>
        <end position="202"/>
    </location>
</feature>
<evidence type="ECO:0000256" key="8">
    <source>
        <dbReference type="RuleBase" id="RU363041"/>
    </source>
</evidence>
<evidence type="ECO:0000256" key="6">
    <source>
        <dbReference type="ARBA" id="ARBA00022989"/>
    </source>
</evidence>
<sequence length="252" mass="26441">MLHVQDLVLIAGAGLLGGAMNAIAGGGSFVTLPALVAAGVPSLNANATSTVALVPSALATAFAYRKDFQNFESVKFSTMAALSVVGGVLGALLLISTPQRVFDDIFPFLLLFGVLVFAFGRKLGDFLHTRISVHPAALPVAQFVLGIYGGYFGGAVGVMMLAVWSVLTRASINMMQASRNLLNAAMNATASLFFIFGGLIYWRQMAALLIGAAIGGYVAGHYGRRLEPAKARLAIIGLNSVIVALVFWRQYG</sequence>
<keyword evidence="3" id="KW-0813">Transport</keyword>
<protein>
    <recommendedName>
        <fullName evidence="8">Probable membrane transporter protein</fullName>
    </recommendedName>
</protein>
<name>A0A2S6N823_9HYPH</name>
<feature type="transmembrane region" description="Helical" evidence="8">
    <location>
        <begin position="140"/>
        <end position="164"/>
    </location>
</feature>
<dbReference type="AlphaFoldDB" id="A0A2S6N823"/>
<comment type="caution">
    <text evidence="9">The sequence shown here is derived from an EMBL/GenBank/DDBJ whole genome shotgun (WGS) entry which is preliminary data.</text>
</comment>
<evidence type="ECO:0000256" key="7">
    <source>
        <dbReference type="ARBA" id="ARBA00023136"/>
    </source>
</evidence>
<evidence type="ECO:0000256" key="4">
    <source>
        <dbReference type="ARBA" id="ARBA00022475"/>
    </source>
</evidence>
<keyword evidence="5 8" id="KW-0812">Transmembrane</keyword>
<proteinExistence type="inferred from homology"/>
<evidence type="ECO:0000256" key="1">
    <source>
        <dbReference type="ARBA" id="ARBA00004651"/>
    </source>
</evidence>
<comment type="subcellular location">
    <subcellularLocation>
        <location evidence="1 8">Cell membrane</location>
        <topology evidence="1 8">Multi-pass membrane protein</topology>
    </subcellularLocation>
</comment>
<gene>
    <name evidence="9" type="ORF">CCR94_11910</name>
</gene>
<dbReference type="InterPro" id="IPR002781">
    <property type="entry name" value="TM_pro_TauE-like"/>
</dbReference>
<dbReference type="GO" id="GO:0005886">
    <property type="term" value="C:plasma membrane"/>
    <property type="evidence" value="ECO:0007669"/>
    <property type="project" value="UniProtKB-SubCell"/>
</dbReference>
<feature type="transmembrane region" description="Helical" evidence="8">
    <location>
        <begin position="101"/>
        <end position="119"/>
    </location>
</feature>
<feature type="transmembrane region" description="Helical" evidence="8">
    <location>
        <begin position="229"/>
        <end position="248"/>
    </location>
</feature>
<keyword evidence="6 8" id="KW-1133">Transmembrane helix</keyword>
<dbReference type="PANTHER" id="PTHR30269">
    <property type="entry name" value="TRANSMEMBRANE PROTEIN YFCA"/>
    <property type="match status" value="1"/>
</dbReference>
<feature type="transmembrane region" description="Helical" evidence="8">
    <location>
        <begin position="207"/>
        <end position="223"/>
    </location>
</feature>
<organism evidence="9 10">
    <name type="scientific">Rhodoblastus sphagnicola</name>
    <dbReference type="NCBI Taxonomy" id="333368"/>
    <lineage>
        <taxon>Bacteria</taxon>
        <taxon>Pseudomonadati</taxon>
        <taxon>Pseudomonadota</taxon>
        <taxon>Alphaproteobacteria</taxon>
        <taxon>Hyphomicrobiales</taxon>
        <taxon>Rhodoblastaceae</taxon>
        <taxon>Rhodoblastus</taxon>
    </lineage>
</organism>
<evidence type="ECO:0000256" key="5">
    <source>
        <dbReference type="ARBA" id="ARBA00022692"/>
    </source>
</evidence>
<dbReference type="Pfam" id="PF01925">
    <property type="entry name" value="TauE"/>
    <property type="match status" value="1"/>
</dbReference>
<evidence type="ECO:0000256" key="3">
    <source>
        <dbReference type="ARBA" id="ARBA00022448"/>
    </source>
</evidence>
<reference evidence="9 10" key="1">
    <citation type="journal article" date="2018" name="Arch. Microbiol.">
        <title>New insights into the metabolic potential of the phototrophic purple bacterium Rhodopila globiformis DSM 161(T) from its draft genome sequence and evidence for a vanadium-dependent nitrogenase.</title>
        <authorList>
            <person name="Imhoff J.F."/>
            <person name="Rahn T."/>
            <person name="Kunzel S."/>
            <person name="Neulinger S.C."/>
        </authorList>
    </citation>
    <scope>NUCLEOTIDE SEQUENCE [LARGE SCALE GENOMIC DNA]</scope>
    <source>
        <strain evidence="9 10">DSM 16996</strain>
    </source>
</reference>
<keyword evidence="7 8" id="KW-0472">Membrane</keyword>
<dbReference type="InterPro" id="IPR052017">
    <property type="entry name" value="TSUP"/>
</dbReference>
<feature type="transmembrane region" description="Helical" evidence="8">
    <location>
        <begin position="76"/>
        <end position="95"/>
    </location>
</feature>
<evidence type="ECO:0000313" key="9">
    <source>
        <dbReference type="EMBL" id="PPQ30758.1"/>
    </source>
</evidence>
<keyword evidence="4 8" id="KW-1003">Cell membrane</keyword>
<dbReference type="Proteomes" id="UP000239089">
    <property type="component" value="Unassembled WGS sequence"/>
</dbReference>
<evidence type="ECO:0000313" key="10">
    <source>
        <dbReference type="Proteomes" id="UP000239089"/>
    </source>
</evidence>
<dbReference type="EMBL" id="NHSJ01000073">
    <property type="protein sequence ID" value="PPQ30758.1"/>
    <property type="molecule type" value="Genomic_DNA"/>
</dbReference>
<accession>A0A2S6N823</accession>
<dbReference type="PANTHER" id="PTHR30269:SF0">
    <property type="entry name" value="MEMBRANE TRANSPORTER PROTEIN YFCA-RELATED"/>
    <property type="match status" value="1"/>
</dbReference>
<comment type="similarity">
    <text evidence="2 8">Belongs to the 4-toluene sulfonate uptake permease (TSUP) (TC 2.A.102) family.</text>
</comment>